<dbReference type="PROSITE" id="PS51130">
    <property type="entry name" value="PDXT_SNO_2"/>
    <property type="match status" value="1"/>
</dbReference>
<dbReference type="PROSITE" id="PS01236">
    <property type="entry name" value="PDXT_SNO_1"/>
    <property type="match status" value="1"/>
</dbReference>
<keyword evidence="3" id="KW-0378">Hydrolase</keyword>
<dbReference type="GO" id="GO:0008614">
    <property type="term" value="P:pyridoxine metabolic process"/>
    <property type="evidence" value="ECO:0007669"/>
    <property type="project" value="TreeGrafter"/>
</dbReference>
<dbReference type="Gene3D" id="3.40.50.880">
    <property type="match status" value="1"/>
</dbReference>
<evidence type="ECO:0000256" key="4">
    <source>
        <dbReference type="ARBA" id="ARBA00022898"/>
    </source>
</evidence>
<dbReference type="SUPFAM" id="SSF52317">
    <property type="entry name" value="Class I glutamine amidotransferase-like"/>
    <property type="match status" value="1"/>
</dbReference>
<dbReference type="GO" id="GO:0004359">
    <property type="term" value="F:glutaminase activity"/>
    <property type="evidence" value="ECO:0007669"/>
    <property type="project" value="UniProtKB-EC"/>
</dbReference>
<evidence type="ECO:0000256" key="8">
    <source>
        <dbReference type="PIRSR" id="PIRSR005639-1"/>
    </source>
</evidence>
<dbReference type="InterPro" id="IPR021196">
    <property type="entry name" value="PdxT/SNO_CS"/>
</dbReference>
<feature type="active site" description="Charge relay system" evidence="8">
    <location>
        <position position="210"/>
    </location>
</feature>
<comment type="catalytic activity">
    <reaction evidence="7">
        <text>L-glutamine + H2O = L-glutamate + NH4(+)</text>
        <dbReference type="Rhea" id="RHEA:15889"/>
        <dbReference type="ChEBI" id="CHEBI:15377"/>
        <dbReference type="ChEBI" id="CHEBI:28938"/>
        <dbReference type="ChEBI" id="CHEBI:29985"/>
        <dbReference type="ChEBI" id="CHEBI:58359"/>
        <dbReference type="EC" id="3.5.1.2"/>
    </reaction>
</comment>
<dbReference type="GO" id="GO:0016829">
    <property type="term" value="F:lyase activity"/>
    <property type="evidence" value="ECO:0007669"/>
    <property type="project" value="UniProtKB-KW"/>
</dbReference>
<dbReference type="PANTHER" id="PTHR31559">
    <property type="entry name" value="PYRIDOXAL 5'-PHOSPHATE SYNTHASE SUBUNIT SNO"/>
    <property type="match status" value="1"/>
</dbReference>
<evidence type="ECO:0000256" key="3">
    <source>
        <dbReference type="ARBA" id="ARBA00022801"/>
    </source>
</evidence>
<dbReference type="NCBIfam" id="TIGR03800">
    <property type="entry name" value="PLP_synth_Pdx2"/>
    <property type="match status" value="1"/>
</dbReference>
<keyword evidence="6" id="KW-0456">Lyase</keyword>
<dbReference type="AlphaFoldDB" id="Q8WPW1"/>
<dbReference type="InterPro" id="IPR002161">
    <property type="entry name" value="PdxT/SNO"/>
</dbReference>
<comment type="similarity">
    <text evidence="1">Belongs to the glutaminase PdxT/SNO family.</text>
</comment>
<dbReference type="GO" id="GO:0005829">
    <property type="term" value="C:cytosol"/>
    <property type="evidence" value="ECO:0007669"/>
    <property type="project" value="TreeGrafter"/>
</dbReference>
<accession>Q8WPW1</accession>
<dbReference type="CDD" id="cd01749">
    <property type="entry name" value="GATase1_PB"/>
    <property type="match status" value="1"/>
</dbReference>
<dbReference type="InterPro" id="IPR029062">
    <property type="entry name" value="Class_I_gatase-like"/>
</dbReference>
<reference evidence="10" key="2">
    <citation type="journal article" date="2001" name="Biochim. Biophys. Acta">
        <title>Identification of highly conserved genes: SNZ and SNO in the marine sponge Suberites domuncula: their gene structure and promoter activity in mammalian cells.</title>
        <authorList>
            <person name="Seack J."/>
            <person name="Perovic S."/>
            <person name="Gamulin V."/>
            <person name="Schroeder H.C."/>
            <person name="Beutelmann P."/>
            <person name="Mueller I.M."/>
            <person name="Mueller W.E."/>
        </authorList>
    </citation>
    <scope>NUCLEOTIDE SEQUENCE</scope>
</reference>
<evidence type="ECO:0000256" key="1">
    <source>
        <dbReference type="ARBA" id="ARBA00008345"/>
    </source>
</evidence>
<dbReference type="EMBL" id="AJ277953">
    <property type="protein sequence ID" value="CAC81978.1"/>
    <property type="molecule type" value="Genomic_DNA"/>
</dbReference>
<feature type="binding site" evidence="9">
    <location>
        <begin position="170"/>
        <end position="171"/>
    </location>
    <ligand>
        <name>L-glutamine</name>
        <dbReference type="ChEBI" id="CHEBI:58359"/>
    </ligand>
</feature>
<dbReference type="EC" id="3.5.1.2" evidence="2"/>
<keyword evidence="4" id="KW-0663">Pyridoxal phosphate</keyword>
<evidence type="ECO:0000256" key="5">
    <source>
        <dbReference type="ARBA" id="ARBA00022962"/>
    </source>
</evidence>
<dbReference type="GO" id="GO:1903600">
    <property type="term" value="C:glutaminase complex"/>
    <property type="evidence" value="ECO:0007669"/>
    <property type="project" value="TreeGrafter"/>
</dbReference>
<dbReference type="FunFam" id="3.40.50.880:FF:000010">
    <property type="entry name" value="uncharacterized protein LOC100176842 isoform X2"/>
    <property type="match status" value="1"/>
</dbReference>
<protein>
    <recommendedName>
        <fullName evidence="2">glutaminase</fullName>
        <ecNumber evidence="2">3.5.1.2</ecNumber>
    </recommendedName>
</protein>
<dbReference type="GO" id="GO:0042823">
    <property type="term" value="P:pyridoxal phosphate biosynthetic process"/>
    <property type="evidence" value="ECO:0007669"/>
    <property type="project" value="InterPro"/>
</dbReference>
<evidence type="ECO:0000256" key="9">
    <source>
        <dbReference type="PIRSR" id="PIRSR005639-2"/>
    </source>
</evidence>
<dbReference type="PROSITE" id="PS51273">
    <property type="entry name" value="GATASE_TYPE_1"/>
    <property type="match status" value="1"/>
</dbReference>
<feature type="active site" description="Charge relay system" evidence="8">
    <location>
        <position position="208"/>
    </location>
</feature>
<organism evidence="10">
    <name type="scientific">Suberites domuncula</name>
    <name type="common">Sponge</name>
    <dbReference type="NCBI Taxonomy" id="55567"/>
    <lineage>
        <taxon>Eukaryota</taxon>
        <taxon>Metazoa</taxon>
        <taxon>Porifera</taxon>
        <taxon>Demospongiae</taxon>
        <taxon>Heteroscleromorpha</taxon>
        <taxon>Suberitida</taxon>
        <taxon>Suberitidae</taxon>
        <taxon>Suberites</taxon>
    </lineage>
</organism>
<sequence>MDSNTITVGVLCIQGAFIEHIHKLTTLSSTDKHRDLTITIVEVREPGQLSDLDGLIIPGGESTTLSVFLRKNEFEQTLKAWISDKQRPGVVWGTCAGLIILADDVVGQKLGGQVTIGGLNIQCTRNMYGRQNKSFESAIKLHHPPLHAAQPTSAPPPFSLADDECHGIFIRAPGILKVNSPDVKVLASVNDDNIVAVQQDHLIATSFHPELTSDFRWHSYFVDQIKQHRYPQY</sequence>
<feature type="binding site" evidence="9">
    <location>
        <begin position="60"/>
        <end position="62"/>
    </location>
    <ligand>
        <name>L-glutamine</name>
        <dbReference type="ChEBI" id="CHEBI:58359"/>
    </ligand>
</feature>
<gene>
    <name evidence="10" type="primary">sno</name>
</gene>
<feature type="binding site" evidence="9">
    <location>
        <position position="125"/>
    </location>
    <ligand>
        <name>L-glutamine</name>
        <dbReference type="ChEBI" id="CHEBI:58359"/>
    </ligand>
</feature>
<dbReference type="PIRSF" id="PIRSF005639">
    <property type="entry name" value="Glut_amidoT_SNO"/>
    <property type="match status" value="1"/>
</dbReference>
<feature type="active site" description="Nucleophile" evidence="8">
    <location>
        <position position="95"/>
    </location>
</feature>
<evidence type="ECO:0000313" key="10">
    <source>
        <dbReference type="EMBL" id="CAC81978.1"/>
    </source>
</evidence>
<proteinExistence type="inferred from homology"/>
<keyword evidence="5" id="KW-0315">Glutamine amidotransferase</keyword>
<evidence type="ECO:0000256" key="2">
    <source>
        <dbReference type="ARBA" id="ARBA00012918"/>
    </source>
</evidence>
<dbReference type="PANTHER" id="PTHR31559:SF0">
    <property type="entry name" value="PYRIDOXAL 5'-PHOSPHATE SYNTHASE SUBUNIT SNO1-RELATED"/>
    <property type="match status" value="1"/>
</dbReference>
<name>Q8WPW1_SUBDO</name>
<evidence type="ECO:0000256" key="7">
    <source>
        <dbReference type="ARBA" id="ARBA00049534"/>
    </source>
</evidence>
<reference evidence="10" key="1">
    <citation type="submission" date="2000-05" db="EMBL/GenBank/DDBJ databases">
        <authorList>
            <person name="Mueller W.E.G."/>
        </authorList>
    </citation>
    <scope>NUCLEOTIDE SEQUENCE</scope>
</reference>
<evidence type="ECO:0000256" key="6">
    <source>
        <dbReference type="ARBA" id="ARBA00023239"/>
    </source>
</evidence>
<dbReference type="Pfam" id="PF01174">
    <property type="entry name" value="SNO"/>
    <property type="match status" value="1"/>
</dbReference>